<keyword evidence="2 4" id="KW-0227">DNA damage</keyword>
<accession>A0A9D2B7G0</accession>
<evidence type="ECO:0000313" key="8">
    <source>
        <dbReference type="EMBL" id="HIX65054.1"/>
    </source>
</evidence>
<dbReference type="InterPro" id="IPR014790">
    <property type="entry name" value="MutL_C"/>
</dbReference>
<feature type="domain" description="MutL C-terminal dimerisation" evidence="6">
    <location>
        <begin position="480"/>
        <end position="620"/>
    </location>
</feature>
<dbReference type="GO" id="GO:0004519">
    <property type="term" value="F:endonuclease activity"/>
    <property type="evidence" value="ECO:0007669"/>
    <property type="project" value="UniProtKB-KW"/>
</dbReference>
<evidence type="ECO:0000256" key="5">
    <source>
        <dbReference type="SAM" id="MobiDB-lite"/>
    </source>
</evidence>
<keyword evidence="3 4" id="KW-0234">DNA repair</keyword>
<dbReference type="Pfam" id="PF13589">
    <property type="entry name" value="HATPase_c_3"/>
    <property type="match status" value="1"/>
</dbReference>
<comment type="similarity">
    <text evidence="1 4">Belongs to the DNA mismatch repair MutL/HexB family.</text>
</comment>
<keyword evidence="8" id="KW-0255">Endonuclease</keyword>
<name>A0A9D2B7G0_9FIRM</name>
<gene>
    <name evidence="4 8" type="primary">mutL</name>
    <name evidence="8" type="ORF">H9736_02275</name>
</gene>
<dbReference type="EMBL" id="DXES01000046">
    <property type="protein sequence ID" value="HIX65054.1"/>
    <property type="molecule type" value="Genomic_DNA"/>
</dbReference>
<evidence type="ECO:0000313" key="9">
    <source>
        <dbReference type="Proteomes" id="UP000886800"/>
    </source>
</evidence>
<comment type="function">
    <text evidence="4">This protein is involved in the repair of mismatches in DNA. It is required for dam-dependent methyl-directed DNA mismatch repair. May act as a 'molecular matchmaker', a protein that promotes the formation of a stable complex between two or more DNA-binding proteins in an ATP-dependent manner without itself being part of a final effector complex.</text>
</comment>
<dbReference type="PROSITE" id="PS00058">
    <property type="entry name" value="DNA_MISMATCH_REPAIR_1"/>
    <property type="match status" value="1"/>
</dbReference>
<keyword evidence="8" id="KW-0540">Nuclease</keyword>
<dbReference type="InterPro" id="IPR020568">
    <property type="entry name" value="Ribosomal_Su5_D2-typ_SF"/>
</dbReference>
<dbReference type="GO" id="GO:0140664">
    <property type="term" value="F:ATP-dependent DNA damage sensor activity"/>
    <property type="evidence" value="ECO:0007669"/>
    <property type="project" value="InterPro"/>
</dbReference>
<dbReference type="PANTHER" id="PTHR10073:SF12">
    <property type="entry name" value="DNA MISMATCH REPAIR PROTEIN MLH1"/>
    <property type="match status" value="1"/>
</dbReference>
<dbReference type="Proteomes" id="UP000886800">
    <property type="component" value="Unassembled WGS sequence"/>
</dbReference>
<dbReference type="SUPFAM" id="SSF54211">
    <property type="entry name" value="Ribosomal protein S5 domain 2-like"/>
    <property type="match status" value="1"/>
</dbReference>
<dbReference type="InterPro" id="IPR036890">
    <property type="entry name" value="HATPase_C_sf"/>
</dbReference>
<dbReference type="Gene3D" id="3.30.1370.100">
    <property type="entry name" value="MutL, C-terminal domain, regulatory subdomain"/>
    <property type="match status" value="1"/>
</dbReference>
<dbReference type="InterPro" id="IPR013507">
    <property type="entry name" value="DNA_mismatch_S5_2-like"/>
</dbReference>
<dbReference type="NCBIfam" id="TIGR00585">
    <property type="entry name" value="mutl"/>
    <property type="match status" value="1"/>
</dbReference>
<dbReference type="HAMAP" id="MF_00149">
    <property type="entry name" value="DNA_mis_repair"/>
    <property type="match status" value="1"/>
</dbReference>
<evidence type="ECO:0000259" key="6">
    <source>
        <dbReference type="SMART" id="SM00853"/>
    </source>
</evidence>
<feature type="domain" description="DNA mismatch repair protein S5" evidence="7">
    <location>
        <begin position="209"/>
        <end position="327"/>
    </location>
</feature>
<dbReference type="SUPFAM" id="SSF55874">
    <property type="entry name" value="ATPase domain of HSP90 chaperone/DNA topoisomerase II/histidine kinase"/>
    <property type="match status" value="1"/>
</dbReference>
<dbReference type="Gene3D" id="3.30.565.10">
    <property type="entry name" value="Histidine kinase-like ATPase, C-terminal domain"/>
    <property type="match status" value="1"/>
</dbReference>
<evidence type="ECO:0000256" key="4">
    <source>
        <dbReference type="HAMAP-Rule" id="MF_00149"/>
    </source>
</evidence>
<dbReference type="InterPro" id="IPR002099">
    <property type="entry name" value="MutL/Mlh/PMS"/>
</dbReference>
<reference evidence="8" key="2">
    <citation type="submission" date="2021-04" db="EMBL/GenBank/DDBJ databases">
        <authorList>
            <person name="Gilroy R."/>
        </authorList>
    </citation>
    <scope>NUCLEOTIDE SEQUENCE</scope>
    <source>
        <strain evidence="8">CHK188-5543</strain>
    </source>
</reference>
<dbReference type="GO" id="GO:0006298">
    <property type="term" value="P:mismatch repair"/>
    <property type="evidence" value="ECO:0007669"/>
    <property type="project" value="UniProtKB-UniRule"/>
</dbReference>
<dbReference type="SMART" id="SM00853">
    <property type="entry name" value="MutL_C"/>
    <property type="match status" value="1"/>
</dbReference>
<dbReference type="GO" id="GO:0032300">
    <property type="term" value="C:mismatch repair complex"/>
    <property type="evidence" value="ECO:0007669"/>
    <property type="project" value="InterPro"/>
</dbReference>
<feature type="region of interest" description="Disordered" evidence="5">
    <location>
        <begin position="372"/>
        <end position="420"/>
    </location>
</feature>
<dbReference type="SUPFAM" id="SSF118116">
    <property type="entry name" value="DNA mismatch repair protein MutL"/>
    <property type="match status" value="1"/>
</dbReference>
<comment type="caution">
    <text evidence="8">The sequence shown here is derived from an EMBL/GenBank/DDBJ whole genome shotgun (WGS) entry which is preliminary data.</text>
</comment>
<evidence type="ECO:0000256" key="1">
    <source>
        <dbReference type="ARBA" id="ARBA00006082"/>
    </source>
</evidence>
<proteinExistence type="inferred from homology"/>
<dbReference type="InterPro" id="IPR037198">
    <property type="entry name" value="MutL_C_sf"/>
</dbReference>
<dbReference type="Pfam" id="PF01119">
    <property type="entry name" value="DNA_mis_repair"/>
    <property type="match status" value="1"/>
</dbReference>
<dbReference type="InterPro" id="IPR042120">
    <property type="entry name" value="MutL_C_dimsub"/>
</dbReference>
<dbReference type="AlphaFoldDB" id="A0A9D2B7G0"/>
<protein>
    <recommendedName>
        <fullName evidence="4">DNA mismatch repair protein MutL</fullName>
    </recommendedName>
</protein>
<dbReference type="GO" id="GO:0016887">
    <property type="term" value="F:ATP hydrolysis activity"/>
    <property type="evidence" value="ECO:0007669"/>
    <property type="project" value="InterPro"/>
</dbReference>
<dbReference type="InterPro" id="IPR014762">
    <property type="entry name" value="DNA_mismatch_repair_CS"/>
</dbReference>
<dbReference type="InterPro" id="IPR014721">
    <property type="entry name" value="Ribsml_uS5_D2-typ_fold_subgr"/>
</dbReference>
<organism evidence="8 9">
    <name type="scientific">Candidatus Anaerotruncus excrementipullorum</name>
    <dbReference type="NCBI Taxonomy" id="2838465"/>
    <lineage>
        <taxon>Bacteria</taxon>
        <taxon>Bacillati</taxon>
        <taxon>Bacillota</taxon>
        <taxon>Clostridia</taxon>
        <taxon>Eubacteriales</taxon>
        <taxon>Oscillospiraceae</taxon>
        <taxon>Anaerotruncus</taxon>
    </lineage>
</organism>
<dbReference type="InterPro" id="IPR020667">
    <property type="entry name" value="DNA_mismatch_repair_MutL"/>
</dbReference>
<dbReference type="Pfam" id="PF08676">
    <property type="entry name" value="MutL_C"/>
    <property type="match status" value="1"/>
</dbReference>
<dbReference type="CDD" id="cd16926">
    <property type="entry name" value="HATPase_MutL-MLH-PMS-like"/>
    <property type="match status" value="1"/>
</dbReference>
<keyword evidence="8" id="KW-0378">Hydrolase</keyword>
<dbReference type="FunFam" id="3.30.565.10:FF:000003">
    <property type="entry name" value="DNA mismatch repair endonuclease MutL"/>
    <property type="match status" value="1"/>
</dbReference>
<dbReference type="InterPro" id="IPR038973">
    <property type="entry name" value="MutL/Mlh/Pms-like"/>
</dbReference>
<dbReference type="InterPro" id="IPR042121">
    <property type="entry name" value="MutL_C_regsub"/>
</dbReference>
<dbReference type="Gene3D" id="3.30.230.10">
    <property type="match status" value="1"/>
</dbReference>
<dbReference type="GO" id="GO:0030983">
    <property type="term" value="F:mismatched DNA binding"/>
    <property type="evidence" value="ECO:0007669"/>
    <property type="project" value="InterPro"/>
</dbReference>
<dbReference type="Gene3D" id="3.30.1540.20">
    <property type="entry name" value="MutL, C-terminal domain, dimerisation subdomain"/>
    <property type="match status" value="1"/>
</dbReference>
<dbReference type="PANTHER" id="PTHR10073">
    <property type="entry name" value="DNA MISMATCH REPAIR PROTEIN MLH, PMS, MUTL"/>
    <property type="match status" value="1"/>
</dbReference>
<dbReference type="CDD" id="cd00782">
    <property type="entry name" value="MutL_Trans"/>
    <property type="match status" value="1"/>
</dbReference>
<sequence>MPKINVLEKQVAELIAAGEVVERPASIVKELLENAVDAGASSVTVEIQGGGVRYIRVSDNGSGIERADVRSAFLRHATSKVRQAEDLSGITTMGFRGEALASIAAMCRVEMLTRTAQEQAGTHYRIAGGEEEDLEDAGCPVGTTITVRDVFYNTPARMKFLKKDISEGNSVAAVVEKIALGNPQIGFKFIRDGAMRLQTPGDGKLLSAVRCVLGREFAENTIPVSYRVGALTLSGLITKPAFSRGSRTLQNFFINRRFVRSRTCMAALEESYRNAMMVGKYPSCVLNLEIPPQTVDVNVHPAKLEVRFTGEKEIFDLVYYGCKTALGAHQLAPELKAEELRYNPFAAHADPKPPVQQRLSVQDYRQELERLAQQEQAQKQAHSWTSRQNARPVGVPLESLPTGMRQEPQPRSWRLDVSPEPALRLESRPAPFYTGSRREEAASPVPPVVQPPKAVSPEVAAPVQPAPPATARDPYEGARVIGELFETYILLERANELLLVDKHAAHERLLFNRLKAGGMGEERQMLLQPIPVQLSPEEHGVLLENLPLLEQVGIEAEDFGGEDLLIRGAAPILAQADLPAIVTELAAKLLQGGGRGLPEQLEELYHTIACRAAVKAHDHTPMPTLQELIQLLREDGDAQHCPHGRPVCIRMSRYEIEKKFGRLG</sequence>
<dbReference type="GO" id="GO:0005524">
    <property type="term" value="F:ATP binding"/>
    <property type="evidence" value="ECO:0007669"/>
    <property type="project" value="InterPro"/>
</dbReference>
<evidence type="ECO:0000256" key="2">
    <source>
        <dbReference type="ARBA" id="ARBA00022763"/>
    </source>
</evidence>
<dbReference type="SMART" id="SM01340">
    <property type="entry name" value="DNA_mis_repair"/>
    <property type="match status" value="1"/>
</dbReference>
<evidence type="ECO:0000256" key="3">
    <source>
        <dbReference type="ARBA" id="ARBA00023204"/>
    </source>
</evidence>
<evidence type="ECO:0000259" key="7">
    <source>
        <dbReference type="SMART" id="SM01340"/>
    </source>
</evidence>
<reference evidence="8" key="1">
    <citation type="journal article" date="2021" name="PeerJ">
        <title>Extensive microbial diversity within the chicken gut microbiome revealed by metagenomics and culture.</title>
        <authorList>
            <person name="Gilroy R."/>
            <person name="Ravi A."/>
            <person name="Getino M."/>
            <person name="Pursley I."/>
            <person name="Horton D.L."/>
            <person name="Alikhan N.F."/>
            <person name="Baker D."/>
            <person name="Gharbi K."/>
            <person name="Hall N."/>
            <person name="Watson M."/>
            <person name="Adriaenssens E.M."/>
            <person name="Foster-Nyarko E."/>
            <person name="Jarju S."/>
            <person name="Secka A."/>
            <person name="Antonio M."/>
            <person name="Oren A."/>
            <person name="Chaudhuri R.R."/>
            <person name="La Ragione R."/>
            <person name="Hildebrand F."/>
            <person name="Pallen M.J."/>
        </authorList>
    </citation>
    <scope>NUCLEOTIDE SEQUENCE</scope>
    <source>
        <strain evidence="8">CHK188-5543</strain>
    </source>
</reference>